<name>A0A8J6C932_DIALT</name>
<feature type="transmembrane region" description="Helical" evidence="5">
    <location>
        <begin position="470"/>
        <end position="491"/>
    </location>
</feature>
<dbReference type="InterPro" id="IPR039542">
    <property type="entry name" value="Erv_N"/>
</dbReference>
<dbReference type="Pfam" id="PF00085">
    <property type="entry name" value="Thioredoxin"/>
    <property type="match status" value="1"/>
</dbReference>
<keyword evidence="8" id="KW-1185">Reference proteome</keyword>
<keyword evidence="3 5" id="KW-1133">Transmembrane helix</keyword>
<dbReference type="PANTHER" id="PTHR10984:SF37">
    <property type="entry name" value="PROTEIN DISULFIDE-ISOMERASE 5-3"/>
    <property type="match status" value="1"/>
</dbReference>
<protein>
    <recommendedName>
        <fullName evidence="6">Thioredoxin domain-containing protein</fullName>
    </recommendedName>
</protein>
<evidence type="ECO:0000256" key="5">
    <source>
        <dbReference type="SAM" id="Phobius"/>
    </source>
</evidence>
<gene>
    <name evidence="7" type="ORF">KFE25_002339</name>
</gene>
<dbReference type="InterPro" id="IPR045888">
    <property type="entry name" value="Erv"/>
</dbReference>
<accession>A0A8J6C932</accession>
<dbReference type="OMA" id="GNFHVHL"/>
<proteinExistence type="predicted"/>
<evidence type="ECO:0000256" key="1">
    <source>
        <dbReference type="ARBA" id="ARBA00004370"/>
    </source>
</evidence>
<evidence type="ECO:0000256" key="2">
    <source>
        <dbReference type="ARBA" id="ARBA00022692"/>
    </source>
</evidence>
<dbReference type="Pfam" id="PF13850">
    <property type="entry name" value="ERGIC_N"/>
    <property type="match status" value="1"/>
</dbReference>
<evidence type="ECO:0000313" key="8">
    <source>
        <dbReference type="Proteomes" id="UP000751190"/>
    </source>
</evidence>
<keyword evidence="4 5" id="KW-0472">Membrane</keyword>
<dbReference type="InterPro" id="IPR013766">
    <property type="entry name" value="Thioredoxin_domain"/>
</dbReference>
<dbReference type="Proteomes" id="UP000751190">
    <property type="component" value="Unassembled WGS sequence"/>
</dbReference>
<dbReference type="InterPro" id="IPR036249">
    <property type="entry name" value="Thioredoxin-like_sf"/>
</dbReference>
<dbReference type="PANTHER" id="PTHR10984">
    <property type="entry name" value="ENDOPLASMIC RETICULUM-GOLGI INTERMEDIATE COMPARTMENT PROTEIN"/>
    <property type="match status" value="1"/>
</dbReference>
<evidence type="ECO:0000256" key="4">
    <source>
        <dbReference type="ARBA" id="ARBA00023136"/>
    </source>
</evidence>
<sequence>MPHGSALSLFRRLNYFKKLPDDLTISTTHGSILTLVGAVAMALLFVLELNAFLAVRLETTIEIDDTVDTMMRINFNLTVDDAPCEYVSVDLTDVTGTYEHNITRHISKVRLSQWRRWIALHPDEGAGMPAYIKPTAAELAQIAAERGGADAAAAAAAAAIAAGQDPGAAVAAVDGLKELDVHGNPIGEVVSLSHETTAAYVQTHDMVFVNFFAPWCHWCQELEPIWVQTAAKLPELHYGEHVKLASVDCVAHVEFCRAMHIRAFPTLLLYTDHTMDTSLLYRSTRSAGAFLEFLEANAQRHHIEHAQASGELLAAVAHAHATSHGPEGCMLAGHLLAKKVPGTFHVKLHSPAYSHDASLMNSSHVLHHLSFGGAHAAGGGGADGLILDLGRSSMLNAPFVAAANGQTFVHFHKVVCRMREYLSGSKVGSYSYTMHTSAHAETGADAFPSIKFSYDLSPMKVVEREARVPLYHFVTSVCAIIGGFFTLLSLLENTVHFSLETVAKKLS</sequence>
<dbReference type="Pfam" id="PF07970">
    <property type="entry name" value="COPIIcoated_ERV"/>
    <property type="match status" value="1"/>
</dbReference>
<comment type="subcellular location">
    <subcellularLocation>
        <location evidence="1">Membrane</location>
    </subcellularLocation>
</comment>
<dbReference type="SUPFAM" id="SSF52833">
    <property type="entry name" value="Thioredoxin-like"/>
    <property type="match status" value="1"/>
</dbReference>
<evidence type="ECO:0000313" key="7">
    <source>
        <dbReference type="EMBL" id="KAG8461150.1"/>
    </source>
</evidence>
<dbReference type="GO" id="GO:0016020">
    <property type="term" value="C:membrane"/>
    <property type="evidence" value="ECO:0007669"/>
    <property type="project" value="UniProtKB-SubCell"/>
</dbReference>
<evidence type="ECO:0000259" key="6">
    <source>
        <dbReference type="PROSITE" id="PS51352"/>
    </source>
</evidence>
<dbReference type="GO" id="GO:0005783">
    <property type="term" value="C:endoplasmic reticulum"/>
    <property type="evidence" value="ECO:0007669"/>
    <property type="project" value="TreeGrafter"/>
</dbReference>
<organism evidence="7 8">
    <name type="scientific">Diacronema lutheri</name>
    <name type="common">Unicellular marine alga</name>
    <name type="synonym">Monochrysis lutheri</name>
    <dbReference type="NCBI Taxonomy" id="2081491"/>
    <lineage>
        <taxon>Eukaryota</taxon>
        <taxon>Haptista</taxon>
        <taxon>Haptophyta</taxon>
        <taxon>Pavlovophyceae</taxon>
        <taxon>Pavlovales</taxon>
        <taxon>Pavlovaceae</taxon>
        <taxon>Diacronema</taxon>
    </lineage>
</organism>
<feature type="transmembrane region" description="Helical" evidence="5">
    <location>
        <begin position="23"/>
        <end position="47"/>
    </location>
</feature>
<dbReference type="OrthoDB" id="72053at2759"/>
<dbReference type="InterPro" id="IPR012936">
    <property type="entry name" value="Erv_C"/>
</dbReference>
<keyword evidence="2 5" id="KW-0812">Transmembrane</keyword>
<dbReference type="CDD" id="cd02961">
    <property type="entry name" value="PDI_a_family"/>
    <property type="match status" value="1"/>
</dbReference>
<reference evidence="7" key="1">
    <citation type="submission" date="2021-05" db="EMBL/GenBank/DDBJ databases">
        <title>The genome of the haptophyte Pavlova lutheri (Diacronema luteri, Pavlovales) - a model for lipid biosynthesis in eukaryotic algae.</title>
        <authorList>
            <person name="Hulatt C.J."/>
            <person name="Posewitz M.C."/>
        </authorList>
    </citation>
    <scope>NUCLEOTIDE SEQUENCE</scope>
    <source>
        <strain evidence="7">NIVA-4/92</strain>
    </source>
</reference>
<dbReference type="AlphaFoldDB" id="A0A8J6C932"/>
<dbReference type="PROSITE" id="PS51352">
    <property type="entry name" value="THIOREDOXIN_2"/>
    <property type="match status" value="1"/>
</dbReference>
<dbReference type="Gene3D" id="3.40.30.10">
    <property type="entry name" value="Glutaredoxin"/>
    <property type="match status" value="1"/>
</dbReference>
<comment type="caution">
    <text evidence="7">The sequence shown here is derived from an EMBL/GenBank/DDBJ whole genome shotgun (WGS) entry which is preliminary data.</text>
</comment>
<dbReference type="GO" id="GO:0030134">
    <property type="term" value="C:COPII-coated ER to Golgi transport vesicle"/>
    <property type="evidence" value="ECO:0007669"/>
    <property type="project" value="TreeGrafter"/>
</dbReference>
<evidence type="ECO:0000256" key="3">
    <source>
        <dbReference type="ARBA" id="ARBA00022989"/>
    </source>
</evidence>
<dbReference type="EMBL" id="JAGTXO010000027">
    <property type="protein sequence ID" value="KAG8461150.1"/>
    <property type="molecule type" value="Genomic_DNA"/>
</dbReference>
<feature type="domain" description="Thioredoxin" evidence="6">
    <location>
        <begin position="159"/>
        <end position="299"/>
    </location>
</feature>